<dbReference type="Gene3D" id="2.60.120.430">
    <property type="entry name" value="Galactose-binding lectin"/>
    <property type="match status" value="1"/>
</dbReference>
<proteinExistence type="predicted"/>
<comment type="caution">
    <text evidence="3">The sequence shown here is derived from an EMBL/GenBank/DDBJ whole genome shotgun (WGS) entry which is preliminary data.</text>
</comment>
<feature type="domain" description="T6SS Phospholipase effector Tle1-like catalytic" evidence="2">
    <location>
        <begin position="43"/>
        <end position="313"/>
    </location>
</feature>
<dbReference type="Proteomes" id="UP000294723">
    <property type="component" value="Unassembled WGS sequence"/>
</dbReference>
<feature type="region of interest" description="Disordered" evidence="1">
    <location>
        <begin position="424"/>
        <end position="443"/>
    </location>
</feature>
<dbReference type="AlphaFoldDB" id="A0A4R5BT70"/>
<dbReference type="RefSeq" id="WP_132682989.1">
    <property type="nucleotide sequence ID" value="NZ_SMLA01000013.1"/>
</dbReference>
<evidence type="ECO:0000256" key="1">
    <source>
        <dbReference type="SAM" id="MobiDB-lite"/>
    </source>
</evidence>
<evidence type="ECO:0000313" key="4">
    <source>
        <dbReference type="Proteomes" id="UP000294723"/>
    </source>
</evidence>
<dbReference type="InterPro" id="IPR029058">
    <property type="entry name" value="AB_hydrolase_fold"/>
</dbReference>
<accession>A0A4R5BT70</accession>
<protein>
    <submittedName>
        <fullName evidence="3">DUF2235 domain-containing protein</fullName>
    </submittedName>
</protein>
<evidence type="ECO:0000259" key="2">
    <source>
        <dbReference type="Pfam" id="PF09994"/>
    </source>
</evidence>
<dbReference type="Pfam" id="PF09994">
    <property type="entry name" value="T6SS_Tle1-like_cat"/>
    <property type="match status" value="1"/>
</dbReference>
<dbReference type="PANTHER" id="PTHR33840">
    <property type="match status" value="1"/>
</dbReference>
<keyword evidence="4" id="KW-1185">Reference proteome</keyword>
<name>A0A4R5BT70_9PSEU</name>
<gene>
    <name evidence="3" type="ORF">E1202_12075</name>
</gene>
<feature type="compositionally biased region" description="Low complexity" evidence="1">
    <location>
        <begin position="427"/>
        <end position="442"/>
    </location>
</feature>
<dbReference type="PANTHER" id="PTHR33840:SF1">
    <property type="entry name" value="TLE1 PHOSPHOLIPASE DOMAIN-CONTAINING PROTEIN"/>
    <property type="match status" value="1"/>
</dbReference>
<sequence length="557" mass="61060">MGSSPPSPPSRDTSTHVLGTKGCTAWRAPPRNLGCRALGAAVKHLIVCCDGTWNSPHDEAHVRRLHDALADQNADGEQKKSYVSGIGTTGFLPVDVVAGAVGLGLDSKMVEAYDFLARNYQHENTEGRPDKISLVGFSRGAYLARNLAGLLTTYGLEPVPPSTSESDRTHAENVYSAYHHNTDSATVWRRWFHRRFAHPVQVHFLGVWDTVGSLGIPAEFAILDTLDASKYRFYNTRLSDRVVHARHAVALDERRGPFAPTLWTSRADMSDSTFRQVWFPGNHGSVGGCSREQVSGAGTGSLSDVTLRWMVDQAVECGIAFAQMQLTPDPSGDFTENLRSFYRYVNPRPRAVPKLAENSHDTTRGEIHESGLQRVKVVEDYRPQTALIGEPPQAKTLVMACEPWNDTGIWLTPGTYRMSARGEWSDSSVRSGPSGTRTGGSRFPAALIRGGMRALETLQAGIRAATRNDQARVFGTRRVCTDINGNATPWMCLVGVIADGALDPRTELQQPHTTFKIGDGITDFEVFRPGYLYAFTNDAWGFYFNNAGAVELTVQSA</sequence>
<dbReference type="InterPro" id="IPR018712">
    <property type="entry name" value="Tle1-like_cat"/>
</dbReference>
<evidence type="ECO:0000313" key="3">
    <source>
        <dbReference type="EMBL" id="TDD89229.1"/>
    </source>
</evidence>
<organism evidence="3 4">
    <name type="scientific">Saccharopolyspora karakumensis</name>
    <dbReference type="NCBI Taxonomy" id="2530386"/>
    <lineage>
        <taxon>Bacteria</taxon>
        <taxon>Bacillati</taxon>
        <taxon>Actinomycetota</taxon>
        <taxon>Actinomycetes</taxon>
        <taxon>Pseudonocardiales</taxon>
        <taxon>Pseudonocardiaceae</taxon>
        <taxon>Saccharopolyspora</taxon>
    </lineage>
</organism>
<dbReference type="SUPFAM" id="SSF53474">
    <property type="entry name" value="alpha/beta-Hydrolases"/>
    <property type="match status" value="1"/>
</dbReference>
<reference evidence="3 4" key="1">
    <citation type="submission" date="2019-03" db="EMBL/GenBank/DDBJ databases">
        <title>Draft genome sequences of novel Actinobacteria.</title>
        <authorList>
            <person name="Sahin N."/>
            <person name="Ay H."/>
            <person name="Saygin H."/>
        </authorList>
    </citation>
    <scope>NUCLEOTIDE SEQUENCE [LARGE SCALE GENOMIC DNA]</scope>
    <source>
        <strain evidence="3 4">5K548</strain>
    </source>
</reference>
<dbReference type="EMBL" id="SMLA01000013">
    <property type="protein sequence ID" value="TDD89229.1"/>
    <property type="molecule type" value="Genomic_DNA"/>
</dbReference>